<feature type="compositionally biased region" description="Low complexity" evidence="2">
    <location>
        <begin position="614"/>
        <end position="623"/>
    </location>
</feature>
<feature type="region of interest" description="Disordered" evidence="2">
    <location>
        <begin position="831"/>
        <end position="866"/>
    </location>
</feature>
<dbReference type="Gene3D" id="1.25.40.10">
    <property type="entry name" value="Tetratricopeptide repeat domain"/>
    <property type="match status" value="5"/>
</dbReference>
<dbReference type="SMART" id="SM00028">
    <property type="entry name" value="TPR"/>
    <property type="match status" value="9"/>
</dbReference>
<gene>
    <name evidence="3" type="ORF">QTO34_005112</name>
</gene>
<feature type="repeat" description="TPR" evidence="1">
    <location>
        <begin position="104"/>
        <end position="137"/>
    </location>
</feature>
<dbReference type="Pfam" id="PF13432">
    <property type="entry name" value="TPR_16"/>
    <property type="match status" value="1"/>
</dbReference>
<feature type="compositionally biased region" description="Polar residues" evidence="2">
    <location>
        <begin position="624"/>
        <end position="650"/>
    </location>
</feature>
<dbReference type="Proteomes" id="UP001177744">
    <property type="component" value="Unassembled WGS sequence"/>
</dbReference>
<dbReference type="PANTHER" id="PTHR45153">
    <property type="entry name" value="TETRATRICOPEPTIDE REPEAT PROTEIN 16"/>
    <property type="match status" value="1"/>
</dbReference>
<dbReference type="InterPro" id="IPR019734">
    <property type="entry name" value="TPR_rpt"/>
</dbReference>
<proteinExistence type="predicted"/>
<feature type="repeat" description="TPR" evidence="1">
    <location>
        <begin position="294"/>
        <end position="327"/>
    </location>
</feature>
<feature type="compositionally biased region" description="Polar residues" evidence="2">
    <location>
        <begin position="683"/>
        <end position="698"/>
    </location>
</feature>
<feature type="compositionally biased region" description="Polar residues" evidence="2">
    <location>
        <begin position="806"/>
        <end position="815"/>
    </location>
</feature>
<feature type="repeat" description="TPR" evidence="1">
    <location>
        <begin position="374"/>
        <end position="407"/>
    </location>
</feature>
<dbReference type="Pfam" id="PF13181">
    <property type="entry name" value="TPR_8"/>
    <property type="match status" value="1"/>
</dbReference>
<keyword evidence="1" id="KW-0802">TPR repeat</keyword>
<feature type="compositionally biased region" description="Acidic residues" evidence="2">
    <location>
        <begin position="580"/>
        <end position="590"/>
    </location>
</feature>
<keyword evidence="4" id="KW-1185">Reference proteome</keyword>
<dbReference type="InterPro" id="IPR011990">
    <property type="entry name" value="TPR-like_helical_dom_sf"/>
</dbReference>
<reference evidence="3" key="1">
    <citation type="submission" date="2023-06" db="EMBL/GenBank/DDBJ databases">
        <title>Reference genome for the Northern bat (Eptesicus nilssonii), a most northern bat species.</title>
        <authorList>
            <person name="Laine V.N."/>
            <person name="Pulliainen A.T."/>
            <person name="Lilley T.M."/>
        </authorList>
    </citation>
    <scope>NUCLEOTIDE SEQUENCE</scope>
    <source>
        <strain evidence="3">BLF_Eptnil</strain>
        <tissue evidence="3">Kidney</tissue>
    </source>
</reference>
<feature type="compositionally biased region" description="Polar residues" evidence="2">
    <location>
        <begin position="598"/>
        <end position="607"/>
    </location>
</feature>
<sequence>MRLGCHQTPGFASYQASLPPLLHPEFPEPKPWVTPLPRETIHRIFGTSQAFRSFDEIRPTLSGLTVPLKVREYYHRGHWCLEREDWETAVLFFSRAIHLDPQLVDFYALRAEAYIQLCDYSSAVQNLRRAHSFQPDNIQFLKRLTLVLYLQGQCLFEQCAFLDALNVFSQAFELQPEKPSFRYRCMACLLALRRYQDCLLLVIKEVKHGTTNADIYILRARLYNFFGKPHLCYQDLHSALVLDPKHPQARVLLKMMVDQAQKSYRDARILAVQGKLQHAVQCVNCAIDNNPLDPSFFLFRGTMYRRLQEFDAAVEDFLKALDMMTEHQEDMVRQAQRQLLLAYNDFAVHCYMQGAYQESVLLLNKVLKDEQQEKGLYINRGDCFFQLGYLNFAEADYQEALTLSPRDEGANLRMGLLQEKMGFCEHRSKQFQKAESHFTMAIQHNPQVAQYYLHRARSRQLIQNIFGARQDVATALLLDPKQPKLLSLITNLFPGMSVEEVLGSQVGLLAKMQLSRVLESRLQNNIPQGIMGQLYQQELERQKARTLQLSWKKEKLLWETSQKLDSTPPTVQEEPRQPEEAVDAEEEEQPEQSPSASYLDQTSSGSMSAFRILSTSETETSTTCQEYRSTSATPVLTSDSSLLKTQSSDLGNDREDLSPDDSPINNKAFWSQSQVFSKPEVMRSQSQKPTKTEATQGPGQKPTKTEATQGPRQKPTKAEATQGPRQKSTKAEATQGPRQKPTKAEATQGPRQKPTKAEATQGPRQRLRKTKVVHRRSPIKAEATQGRTRGLIRSSSKTKTDYDPSWSPNNTEATQGEGQWLVMAKVLQNWNPSTESSKTDVIQDLSQNPSEIQASQNPSPDSVTSL</sequence>
<evidence type="ECO:0008006" key="5">
    <source>
        <dbReference type="Google" id="ProtNLM"/>
    </source>
</evidence>
<dbReference type="AlphaFoldDB" id="A0AA40LJ29"/>
<dbReference type="SUPFAM" id="SSF48452">
    <property type="entry name" value="TPR-like"/>
    <property type="match status" value="1"/>
</dbReference>
<dbReference type="PANTHER" id="PTHR45153:SF1">
    <property type="entry name" value="TETRATRICOPEPTIDE REPEAT PROTEIN 16"/>
    <property type="match status" value="1"/>
</dbReference>
<dbReference type="SUPFAM" id="SSF81901">
    <property type="entry name" value="HCP-like"/>
    <property type="match status" value="1"/>
</dbReference>
<evidence type="ECO:0000313" key="3">
    <source>
        <dbReference type="EMBL" id="KAK1334112.1"/>
    </source>
</evidence>
<evidence type="ECO:0000313" key="4">
    <source>
        <dbReference type="Proteomes" id="UP001177744"/>
    </source>
</evidence>
<protein>
    <recommendedName>
        <fullName evidence="5">Tetratricopeptide repeat protein 16</fullName>
    </recommendedName>
</protein>
<feature type="compositionally biased region" description="Polar residues" evidence="2">
    <location>
        <begin position="663"/>
        <end position="676"/>
    </location>
</feature>
<accession>A0AA40LJ29</accession>
<feature type="repeat" description="TPR" evidence="1">
    <location>
        <begin position="145"/>
        <end position="178"/>
    </location>
</feature>
<evidence type="ECO:0000256" key="1">
    <source>
        <dbReference type="PROSITE-ProRule" id="PRU00339"/>
    </source>
</evidence>
<organism evidence="3 4">
    <name type="scientific">Cnephaeus nilssonii</name>
    <name type="common">Northern bat</name>
    <name type="synonym">Eptesicus nilssonii</name>
    <dbReference type="NCBI Taxonomy" id="3371016"/>
    <lineage>
        <taxon>Eukaryota</taxon>
        <taxon>Metazoa</taxon>
        <taxon>Chordata</taxon>
        <taxon>Craniata</taxon>
        <taxon>Vertebrata</taxon>
        <taxon>Euteleostomi</taxon>
        <taxon>Mammalia</taxon>
        <taxon>Eutheria</taxon>
        <taxon>Laurasiatheria</taxon>
        <taxon>Chiroptera</taxon>
        <taxon>Yangochiroptera</taxon>
        <taxon>Vespertilionidae</taxon>
        <taxon>Cnephaeus</taxon>
    </lineage>
</organism>
<feature type="region of interest" description="Disordered" evidence="2">
    <location>
        <begin position="562"/>
        <end position="815"/>
    </location>
</feature>
<comment type="caution">
    <text evidence="3">The sequence shown here is derived from an EMBL/GenBank/DDBJ whole genome shotgun (WGS) entry which is preliminary data.</text>
</comment>
<dbReference type="EMBL" id="JAULJE010000015">
    <property type="protein sequence ID" value="KAK1334112.1"/>
    <property type="molecule type" value="Genomic_DNA"/>
</dbReference>
<name>A0AA40LJ29_CNENI</name>
<dbReference type="PROSITE" id="PS50005">
    <property type="entry name" value="TPR"/>
    <property type="match status" value="5"/>
</dbReference>
<feature type="compositionally biased region" description="Basic residues" evidence="2">
    <location>
        <begin position="765"/>
        <end position="778"/>
    </location>
</feature>
<feature type="repeat" description="TPR" evidence="1">
    <location>
        <begin position="70"/>
        <end position="103"/>
    </location>
</feature>
<evidence type="ECO:0000256" key="2">
    <source>
        <dbReference type="SAM" id="MobiDB-lite"/>
    </source>
</evidence>